<evidence type="ECO:0000256" key="6">
    <source>
        <dbReference type="SAM" id="Phobius"/>
    </source>
</evidence>
<keyword evidence="9" id="KW-1185">Reference proteome</keyword>
<gene>
    <name evidence="8" type="ORF">ZIOFF_023892</name>
</gene>
<comment type="subcellular location">
    <subcellularLocation>
        <location evidence="1">Membrane</location>
        <topology evidence="1">Single-pass membrane protein</topology>
    </subcellularLocation>
</comment>
<dbReference type="InterPro" id="IPR044839">
    <property type="entry name" value="NDR1-like"/>
</dbReference>
<organism evidence="8 9">
    <name type="scientific">Zingiber officinale</name>
    <name type="common">Ginger</name>
    <name type="synonym">Amomum zingiber</name>
    <dbReference type="NCBI Taxonomy" id="94328"/>
    <lineage>
        <taxon>Eukaryota</taxon>
        <taxon>Viridiplantae</taxon>
        <taxon>Streptophyta</taxon>
        <taxon>Embryophyta</taxon>
        <taxon>Tracheophyta</taxon>
        <taxon>Spermatophyta</taxon>
        <taxon>Magnoliopsida</taxon>
        <taxon>Liliopsida</taxon>
        <taxon>Zingiberales</taxon>
        <taxon>Zingiberaceae</taxon>
        <taxon>Zingiber</taxon>
    </lineage>
</organism>
<dbReference type="EMBL" id="JACMSC010000007">
    <property type="protein sequence ID" value="KAG6513560.1"/>
    <property type="molecule type" value="Genomic_DNA"/>
</dbReference>
<dbReference type="OrthoDB" id="1849707at2759"/>
<dbReference type="GO" id="GO:0098542">
    <property type="term" value="P:defense response to other organism"/>
    <property type="evidence" value="ECO:0007669"/>
    <property type="project" value="InterPro"/>
</dbReference>
<evidence type="ECO:0000256" key="3">
    <source>
        <dbReference type="ARBA" id="ARBA00022989"/>
    </source>
</evidence>
<evidence type="ECO:0000256" key="1">
    <source>
        <dbReference type="ARBA" id="ARBA00004167"/>
    </source>
</evidence>
<evidence type="ECO:0000313" key="9">
    <source>
        <dbReference type="Proteomes" id="UP000734854"/>
    </source>
</evidence>
<dbReference type="PANTHER" id="PTHR31234:SF70">
    <property type="entry name" value="LATE EMBRYOGENESIS ABUNDANT PROTEIN LEA-2 SUBGROUP DOMAIN-CONTAINING PROTEIN"/>
    <property type="match status" value="1"/>
</dbReference>
<dbReference type="GO" id="GO:0005886">
    <property type="term" value="C:plasma membrane"/>
    <property type="evidence" value="ECO:0007669"/>
    <property type="project" value="TreeGrafter"/>
</dbReference>
<keyword evidence="3 6" id="KW-1133">Transmembrane helix</keyword>
<reference evidence="8 9" key="1">
    <citation type="submission" date="2020-08" db="EMBL/GenBank/DDBJ databases">
        <title>Plant Genome Project.</title>
        <authorList>
            <person name="Zhang R.-G."/>
        </authorList>
    </citation>
    <scope>NUCLEOTIDE SEQUENCE [LARGE SCALE GENOMIC DNA]</scope>
    <source>
        <tissue evidence="8">Rhizome</tissue>
    </source>
</reference>
<dbReference type="Pfam" id="PF03168">
    <property type="entry name" value="LEA_2"/>
    <property type="match status" value="1"/>
</dbReference>
<accession>A0A8J5HB88</accession>
<evidence type="ECO:0000256" key="4">
    <source>
        <dbReference type="ARBA" id="ARBA00023136"/>
    </source>
</evidence>
<evidence type="ECO:0000313" key="8">
    <source>
        <dbReference type="EMBL" id="KAG6513560.1"/>
    </source>
</evidence>
<dbReference type="Proteomes" id="UP000734854">
    <property type="component" value="Unassembled WGS sequence"/>
</dbReference>
<dbReference type="PANTHER" id="PTHR31234">
    <property type="entry name" value="LATE EMBRYOGENESIS ABUNDANT (LEA) HYDROXYPROLINE-RICH GLYCOPROTEIN FAMILY"/>
    <property type="match status" value="1"/>
</dbReference>
<name>A0A8J5HB88_ZINOF</name>
<keyword evidence="2 6" id="KW-0812">Transmembrane</keyword>
<comment type="caution">
    <text evidence="8">The sequence shown here is derived from an EMBL/GenBank/DDBJ whole genome shotgun (WGS) entry which is preliminary data.</text>
</comment>
<dbReference type="InterPro" id="IPR004864">
    <property type="entry name" value="LEA_2"/>
</dbReference>
<protein>
    <recommendedName>
        <fullName evidence="7">Late embryogenesis abundant protein LEA-2 subgroup domain-containing protein</fullName>
    </recommendedName>
</protein>
<feature type="compositionally biased region" description="Polar residues" evidence="5">
    <location>
        <begin position="22"/>
        <end position="32"/>
    </location>
</feature>
<evidence type="ECO:0000256" key="5">
    <source>
        <dbReference type="SAM" id="MobiDB-lite"/>
    </source>
</evidence>
<sequence>MADRVHPMKMQESATPDAPENPRSTASSTTCSLPVRKPTPAPGTYVVQVPKDVILRQPPPGNAHLAKVYARRATCRRSRCCLCLAWLVALLFLLAIAAGVLYLVFRPRAPRYTVDDLSISSFNLSAATLSPVFDVAVRADNQRNKKVGIYYGDGSDITAAYDGVTLCEGKWPAFYQPPRNETVFVTELRGTGLRLAAEVEQALTAAQRQGKVPLEVSVKVPVRVKFGAVRSWTIKVKVRCEVTVDGLRENAVILSRDCSVKVKKVLGFLGL</sequence>
<feature type="region of interest" description="Disordered" evidence="5">
    <location>
        <begin position="1"/>
        <end position="37"/>
    </location>
</feature>
<dbReference type="AlphaFoldDB" id="A0A8J5HB88"/>
<proteinExistence type="predicted"/>
<feature type="domain" description="Late embryogenesis abundant protein LEA-2 subgroup" evidence="7">
    <location>
        <begin position="137"/>
        <end position="240"/>
    </location>
</feature>
<evidence type="ECO:0000256" key="2">
    <source>
        <dbReference type="ARBA" id="ARBA00022692"/>
    </source>
</evidence>
<evidence type="ECO:0000259" key="7">
    <source>
        <dbReference type="Pfam" id="PF03168"/>
    </source>
</evidence>
<feature type="transmembrane region" description="Helical" evidence="6">
    <location>
        <begin position="81"/>
        <end position="105"/>
    </location>
</feature>
<keyword evidence="4 6" id="KW-0472">Membrane</keyword>